<evidence type="ECO:0000256" key="4">
    <source>
        <dbReference type="ARBA" id="ARBA00023136"/>
    </source>
</evidence>
<dbReference type="InterPro" id="IPR001694">
    <property type="entry name" value="NADH_UbQ_OxRdtase_su1/FPO"/>
</dbReference>
<dbReference type="InterPro" id="IPR052561">
    <property type="entry name" value="ComplexI_Subunit1"/>
</dbReference>
<organism evidence="6 7">
    <name type="scientific">Candidatus Methanobinarius endosymbioticus</name>
    <dbReference type="NCBI Taxonomy" id="2006182"/>
    <lineage>
        <taxon>Archaea</taxon>
        <taxon>Methanobacteriati</taxon>
        <taxon>Methanobacteriota</taxon>
        <taxon>Methanomada group</taxon>
        <taxon>Methanobacteria</taxon>
        <taxon>Methanobacteriales</taxon>
        <taxon>Methanobacteriaceae</taxon>
        <taxon>Candidatus Methanobinarius</taxon>
    </lineage>
</organism>
<gene>
    <name evidence="6" type="primary">fpoH_2</name>
    <name evidence="6" type="ORF">ALNOE001_21470</name>
</gene>
<feature type="transmembrane region" description="Helical" evidence="5">
    <location>
        <begin position="73"/>
        <end position="91"/>
    </location>
</feature>
<comment type="caution">
    <text evidence="6">The sequence shown here is derived from an EMBL/GenBank/DDBJ whole genome shotgun (WGS) entry which is preliminary data.</text>
</comment>
<feature type="transmembrane region" description="Helical" evidence="5">
    <location>
        <begin position="201"/>
        <end position="222"/>
    </location>
</feature>
<feature type="transmembrane region" description="Helical" evidence="5">
    <location>
        <begin position="6"/>
        <end position="30"/>
    </location>
</feature>
<reference evidence="6 7" key="1">
    <citation type="submission" date="2018-06" db="EMBL/GenBank/DDBJ databases">
        <title>Genomic insight into two independent archaeal endosymbiosis events.</title>
        <authorList>
            <person name="Lind A.E."/>
            <person name="Lewis W.H."/>
            <person name="Spang A."/>
            <person name="Guy L."/>
            <person name="Embley M.T."/>
            <person name="Ettema T.J.G."/>
        </authorList>
    </citation>
    <scope>NUCLEOTIDE SEQUENCE [LARGE SCALE GENOMIC DNA]</scope>
    <source>
        <strain evidence="6">NOE</strain>
    </source>
</reference>
<dbReference type="GO" id="GO:0051911">
    <property type="term" value="F:Methanosarcina-phenazine hydrogenase activity"/>
    <property type="evidence" value="ECO:0007669"/>
    <property type="project" value="UniProtKB-EC"/>
</dbReference>
<dbReference type="PANTHER" id="PTHR43359:SF1">
    <property type="entry name" value="FORMATE HYDROGENLYASE SUBUNIT 4-RELATED"/>
    <property type="match status" value="1"/>
</dbReference>
<dbReference type="EMBL" id="NIZT01000070">
    <property type="protein sequence ID" value="RBQ22400.1"/>
    <property type="molecule type" value="Genomic_DNA"/>
</dbReference>
<dbReference type="PANTHER" id="PTHR43359">
    <property type="entry name" value="FORMATE HYDROGENLYASE SUBUNIT 4"/>
    <property type="match status" value="1"/>
</dbReference>
<feature type="transmembrane region" description="Helical" evidence="5">
    <location>
        <begin position="278"/>
        <end position="300"/>
    </location>
</feature>
<dbReference type="EC" id="1.12.98.3" evidence="6"/>
<keyword evidence="7" id="KW-1185">Reference proteome</keyword>
<dbReference type="Proteomes" id="UP000253099">
    <property type="component" value="Unassembled WGS sequence"/>
</dbReference>
<accession>A0A366M9J8</accession>
<keyword evidence="4 5" id="KW-0472">Membrane</keyword>
<feature type="transmembrane region" description="Helical" evidence="5">
    <location>
        <begin position="251"/>
        <end position="272"/>
    </location>
</feature>
<keyword evidence="3 5" id="KW-1133">Transmembrane helix</keyword>
<name>A0A366M9J8_9EURY</name>
<feature type="transmembrane region" description="Helical" evidence="5">
    <location>
        <begin position="170"/>
        <end position="189"/>
    </location>
</feature>
<evidence type="ECO:0000256" key="1">
    <source>
        <dbReference type="ARBA" id="ARBA00004141"/>
    </source>
</evidence>
<evidence type="ECO:0000256" key="3">
    <source>
        <dbReference type="ARBA" id="ARBA00022989"/>
    </source>
</evidence>
<keyword evidence="2 5" id="KW-0812">Transmembrane</keyword>
<dbReference type="AlphaFoldDB" id="A0A366M9J8"/>
<feature type="transmembrane region" description="Helical" evidence="5">
    <location>
        <begin position="312"/>
        <end position="331"/>
    </location>
</feature>
<keyword evidence="6" id="KW-0560">Oxidoreductase</keyword>
<evidence type="ECO:0000256" key="2">
    <source>
        <dbReference type="ARBA" id="ARBA00022692"/>
    </source>
</evidence>
<dbReference type="Pfam" id="PF00146">
    <property type="entry name" value="NADHdh"/>
    <property type="match status" value="2"/>
</dbReference>
<sequence length="332" mass="36465">MSTITIVYSVLGVICTLILALIVGTFLPGFERKYIQARIQQRIGPPTTSPGIIAPIKFFFKENISPNSPVPSLYKSLPIVCFIVVLLILLALTPQMYFFGALASIIAIVGFLKVEKVAYVLMGSLSKSVMSLGLSFPDTVKGAAHPNTEKVYLEDISSNRAFRMIAFGSFPFYLALFIPVTITGSIFLGDIVAYQQANGPFIFTLAGFIGAIVFFIGYMILLNEYPFNILKSKADVIEGCYMEYASKYRSFVYLTKGFLMFTLGALFSVLFIGIPPNIFSWGIIVNILVAFIFSILMGVMSAFSPVFTYRQFYPVVISSSLLGVLALAIGLL</sequence>
<proteinExistence type="predicted"/>
<dbReference type="GO" id="GO:0005886">
    <property type="term" value="C:plasma membrane"/>
    <property type="evidence" value="ECO:0007669"/>
    <property type="project" value="TreeGrafter"/>
</dbReference>
<evidence type="ECO:0000313" key="6">
    <source>
        <dbReference type="EMBL" id="RBQ22400.1"/>
    </source>
</evidence>
<comment type="subcellular location">
    <subcellularLocation>
        <location evidence="1">Membrane</location>
        <topology evidence="1">Multi-pass membrane protein</topology>
    </subcellularLocation>
</comment>
<evidence type="ECO:0000256" key="5">
    <source>
        <dbReference type="SAM" id="Phobius"/>
    </source>
</evidence>
<evidence type="ECO:0000313" key="7">
    <source>
        <dbReference type="Proteomes" id="UP000253099"/>
    </source>
</evidence>
<protein>
    <submittedName>
        <fullName evidence="6">F(420)H(2) dehydrogenase subunit H</fullName>
        <ecNumber evidence="6">1.12.98.3</ecNumber>
    </submittedName>
</protein>